<dbReference type="InterPro" id="IPR055268">
    <property type="entry name" value="PCB-like"/>
</dbReference>
<dbReference type="WBParaSite" id="nRc.2.0.1.t27767-RA">
    <property type="protein sequence ID" value="nRc.2.0.1.t27767-RA"/>
    <property type="gene ID" value="nRc.2.0.1.g27767"/>
</dbReference>
<protein>
    <submittedName>
        <fullName evidence="2">Uncharacterized protein</fullName>
    </submittedName>
</protein>
<dbReference type="Gene3D" id="3.20.20.70">
    <property type="entry name" value="Aldolase class I"/>
    <property type="match status" value="1"/>
</dbReference>
<evidence type="ECO:0000313" key="1">
    <source>
        <dbReference type="Proteomes" id="UP000887565"/>
    </source>
</evidence>
<keyword evidence="1" id="KW-1185">Reference proteome</keyword>
<proteinExistence type="predicted"/>
<organism evidence="1 2">
    <name type="scientific">Romanomermis culicivorax</name>
    <name type="common">Nematode worm</name>
    <dbReference type="NCBI Taxonomy" id="13658"/>
    <lineage>
        <taxon>Eukaryota</taxon>
        <taxon>Metazoa</taxon>
        <taxon>Ecdysozoa</taxon>
        <taxon>Nematoda</taxon>
        <taxon>Enoplea</taxon>
        <taxon>Dorylaimia</taxon>
        <taxon>Mermithida</taxon>
        <taxon>Mermithoidea</taxon>
        <taxon>Mermithidae</taxon>
        <taxon>Romanomermis</taxon>
    </lineage>
</organism>
<name>A0A915JNV0_ROMCU</name>
<dbReference type="GO" id="GO:0005737">
    <property type="term" value="C:cytoplasm"/>
    <property type="evidence" value="ECO:0007669"/>
    <property type="project" value="TreeGrafter"/>
</dbReference>
<dbReference type="GO" id="GO:0006094">
    <property type="term" value="P:gluconeogenesis"/>
    <property type="evidence" value="ECO:0007669"/>
    <property type="project" value="TreeGrafter"/>
</dbReference>
<dbReference type="GO" id="GO:0004736">
    <property type="term" value="F:pyruvate carboxylase activity"/>
    <property type="evidence" value="ECO:0007669"/>
    <property type="project" value="TreeGrafter"/>
</dbReference>
<dbReference type="AlphaFoldDB" id="A0A915JNV0"/>
<dbReference type="SUPFAM" id="SSF51569">
    <property type="entry name" value="Aldolase"/>
    <property type="match status" value="1"/>
</dbReference>
<dbReference type="InterPro" id="IPR013785">
    <property type="entry name" value="Aldolase_TIM"/>
</dbReference>
<dbReference type="Proteomes" id="UP000887565">
    <property type="component" value="Unplaced"/>
</dbReference>
<dbReference type="OMA" id="CDPNRTK"/>
<reference evidence="2" key="1">
    <citation type="submission" date="2022-11" db="UniProtKB">
        <authorList>
            <consortium name="WormBaseParasite"/>
        </authorList>
    </citation>
    <scope>IDENTIFICATION</scope>
</reference>
<evidence type="ECO:0000313" key="2">
    <source>
        <dbReference type="WBParaSite" id="nRc.2.0.1.t27767-RA"/>
    </source>
</evidence>
<dbReference type="PANTHER" id="PTHR43778:SF2">
    <property type="entry name" value="PYRUVATE CARBOXYLASE, MITOCHONDRIAL"/>
    <property type="match status" value="1"/>
</dbReference>
<accession>A0A915JNV0</accession>
<dbReference type="PANTHER" id="PTHR43778">
    <property type="entry name" value="PYRUVATE CARBOXYLASE"/>
    <property type="match status" value="1"/>
</dbReference>
<sequence>MNLAEKIFCEMAVKSGMDIFRVFDSLNYVPNLIVGMEAAGKAGGVVEAAISYTGDVSDPSKTQYNLEYYEKLATELVKAGTHVLCIKIL</sequence>